<feature type="transmembrane region" description="Helical" evidence="6">
    <location>
        <begin position="371"/>
        <end position="390"/>
    </location>
</feature>
<dbReference type="Pfam" id="PF07690">
    <property type="entry name" value="MFS_1"/>
    <property type="match status" value="1"/>
</dbReference>
<feature type="transmembrane region" description="Helical" evidence="6">
    <location>
        <begin position="189"/>
        <end position="207"/>
    </location>
</feature>
<dbReference type="Proteomes" id="UP001552521">
    <property type="component" value="Unassembled WGS sequence"/>
</dbReference>
<protein>
    <submittedName>
        <fullName evidence="8">MFS transporter</fullName>
    </submittedName>
</protein>
<feature type="transmembrane region" description="Helical" evidence="6">
    <location>
        <begin position="336"/>
        <end position="359"/>
    </location>
</feature>
<sequence>MTTAAPGNGSKGPQDTAPGTDDPQGRYVSRVRRAYLAVSGFDYFADMLLTVTSVLLLQSYGMSSSAVFALVAAVWIVEGVCEIPTGILADMVGRRASVALSFVLRAVGYGALFFSDSVMVAAAGTLLAAIGGTFSSGALEAWAVDETGARDSGDLDRLFARGKIAENSGLVLGTLAGAALGSLDLAWPQLAAGAACALSAVLALALMRGGPRGPRSPHAFLRGLRASGRDVVTGARLTLRGDRVLIVLIVGTAFLWMFRGVPGVQWTVVYESLAGGHLLVLAVMRSVGSLLEIPLLGWIMALQQRRGTARRTVVVTASSVGAIALATAGVVRDPLVSMVCYVGFTTAFGLCMPGLRAAVNERIEAGHRATVLSMASLANSLLTGGGLILVGTFVDDLGSAGLSWPLAAAGFAAAGLLLAALTSRSVPGRPSGADGPPAGPPAPAGVQDVSPV</sequence>
<dbReference type="InterPro" id="IPR005829">
    <property type="entry name" value="Sugar_transporter_CS"/>
</dbReference>
<dbReference type="PANTHER" id="PTHR23530">
    <property type="entry name" value="TRANSPORT PROTEIN-RELATED"/>
    <property type="match status" value="1"/>
</dbReference>
<keyword evidence="9" id="KW-1185">Reference proteome</keyword>
<feature type="region of interest" description="Disordered" evidence="5">
    <location>
        <begin position="426"/>
        <end position="452"/>
    </location>
</feature>
<evidence type="ECO:0000256" key="5">
    <source>
        <dbReference type="SAM" id="MobiDB-lite"/>
    </source>
</evidence>
<name>A0ABV3HYD0_9ACTN</name>
<accession>A0ABV3HYD0</accession>
<feature type="domain" description="Major facilitator superfamily (MFS) profile" evidence="7">
    <location>
        <begin position="28"/>
        <end position="427"/>
    </location>
</feature>
<gene>
    <name evidence="8" type="ORF">AB0K36_22775</name>
</gene>
<feature type="region of interest" description="Disordered" evidence="5">
    <location>
        <begin position="1"/>
        <end position="25"/>
    </location>
</feature>
<feature type="transmembrane region" description="Helical" evidence="6">
    <location>
        <begin position="66"/>
        <end position="89"/>
    </location>
</feature>
<evidence type="ECO:0000313" key="8">
    <source>
        <dbReference type="EMBL" id="MEV4683603.1"/>
    </source>
</evidence>
<dbReference type="InterPro" id="IPR011701">
    <property type="entry name" value="MFS"/>
</dbReference>
<dbReference type="RefSeq" id="WP_364597332.1">
    <property type="nucleotide sequence ID" value="NZ_JBFAQK010000035.1"/>
</dbReference>
<comment type="subcellular location">
    <subcellularLocation>
        <location evidence="1">Cell membrane</location>
        <topology evidence="1">Multi-pass membrane protein</topology>
    </subcellularLocation>
</comment>
<evidence type="ECO:0000313" key="9">
    <source>
        <dbReference type="Proteomes" id="UP001552521"/>
    </source>
</evidence>
<evidence type="ECO:0000256" key="2">
    <source>
        <dbReference type="ARBA" id="ARBA00022692"/>
    </source>
</evidence>
<dbReference type="InterPro" id="IPR020846">
    <property type="entry name" value="MFS_dom"/>
</dbReference>
<dbReference type="InterPro" id="IPR036259">
    <property type="entry name" value="MFS_trans_sf"/>
</dbReference>
<feature type="transmembrane region" description="Helical" evidence="6">
    <location>
        <begin position="278"/>
        <end position="301"/>
    </location>
</feature>
<keyword evidence="4 6" id="KW-0472">Membrane</keyword>
<dbReference type="PANTHER" id="PTHR23530:SF1">
    <property type="entry name" value="PERMEASE, MAJOR FACILITATOR SUPERFAMILY-RELATED"/>
    <property type="match status" value="1"/>
</dbReference>
<evidence type="ECO:0000259" key="7">
    <source>
        <dbReference type="PROSITE" id="PS50850"/>
    </source>
</evidence>
<feature type="compositionally biased region" description="Low complexity" evidence="5">
    <location>
        <begin position="426"/>
        <end position="436"/>
    </location>
</feature>
<feature type="transmembrane region" description="Helical" evidence="6">
    <location>
        <begin position="120"/>
        <end position="143"/>
    </location>
</feature>
<reference evidence="8 9" key="1">
    <citation type="submission" date="2024-06" db="EMBL/GenBank/DDBJ databases">
        <title>The Natural Products Discovery Center: Release of the First 8490 Sequenced Strains for Exploring Actinobacteria Biosynthetic Diversity.</title>
        <authorList>
            <person name="Kalkreuter E."/>
            <person name="Kautsar S.A."/>
            <person name="Yang D."/>
            <person name="Bader C.D."/>
            <person name="Teijaro C.N."/>
            <person name="Fluegel L."/>
            <person name="Davis C.M."/>
            <person name="Simpson J.R."/>
            <person name="Lauterbach L."/>
            <person name="Steele A.D."/>
            <person name="Gui C."/>
            <person name="Meng S."/>
            <person name="Li G."/>
            <person name="Viehrig K."/>
            <person name="Ye F."/>
            <person name="Su P."/>
            <person name="Kiefer A.F."/>
            <person name="Nichols A."/>
            <person name="Cepeda A.J."/>
            <person name="Yan W."/>
            <person name="Fan B."/>
            <person name="Jiang Y."/>
            <person name="Adhikari A."/>
            <person name="Zheng C.-J."/>
            <person name="Schuster L."/>
            <person name="Cowan T.M."/>
            <person name="Smanski M.J."/>
            <person name="Chevrette M.G."/>
            <person name="De Carvalho L.P.S."/>
            <person name="Shen B."/>
        </authorList>
    </citation>
    <scope>NUCLEOTIDE SEQUENCE [LARGE SCALE GENOMIC DNA]</scope>
    <source>
        <strain evidence="8 9">NPDC049344</strain>
    </source>
</reference>
<keyword evidence="2 6" id="KW-0812">Transmembrane</keyword>
<evidence type="ECO:0000256" key="6">
    <source>
        <dbReference type="SAM" id="Phobius"/>
    </source>
</evidence>
<dbReference type="SUPFAM" id="SSF103473">
    <property type="entry name" value="MFS general substrate transporter"/>
    <property type="match status" value="1"/>
</dbReference>
<dbReference type="Gene3D" id="1.20.1250.20">
    <property type="entry name" value="MFS general substrate transporter like domains"/>
    <property type="match status" value="1"/>
</dbReference>
<feature type="transmembrane region" description="Helical" evidence="6">
    <location>
        <begin position="313"/>
        <end position="330"/>
    </location>
</feature>
<dbReference type="PROSITE" id="PS50850">
    <property type="entry name" value="MFS"/>
    <property type="match status" value="1"/>
</dbReference>
<evidence type="ECO:0000256" key="1">
    <source>
        <dbReference type="ARBA" id="ARBA00004651"/>
    </source>
</evidence>
<dbReference type="InterPro" id="IPR053160">
    <property type="entry name" value="MFS_DHA3_Transporter"/>
</dbReference>
<comment type="caution">
    <text evidence="8">The sequence shown here is derived from an EMBL/GenBank/DDBJ whole genome shotgun (WGS) entry which is preliminary data.</text>
</comment>
<evidence type="ECO:0000256" key="3">
    <source>
        <dbReference type="ARBA" id="ARBA00022989"/>
    </source>
</evidence>
<proteinExistence type="predicted"/>
<feature type="transmembrane region" description="Helical" evidence="6">
    <location>
        <begin position="402"/>
        <end position="421"/>
    </location>
</feature>
<feature type="transmembrane region" description="Helical" evidence="6">
    <location>
        <begin position="34"/>
        <end position="60"/>
    </location>
</feature>
<feature type="transmembrane region" description="Helical" evidence="6">
    <location>
        <begin position="244"/>
        <end position="266"/>
    </location>
</feature>
<evidence type="ECO:0000256" key="4">
    <source>
        <dbReference type="ARBA" id="ARBA00023136"/>
    </source>
</evidence>
<organism evidence="8 9">
    <name type="scientific">Streptomyces kurssanovii</name>
    <dbReference type="NCBI Taxonomy" id="67312"/>
    <lineage>
        <taxon>Bacteria</taxon>
        <taxon>Bacillati</taxon>
        <taxon>Actinomycetota</taxon>
        <taxon>Actinomycetes</taxon>
        <taxon>Kitasatosporales</taxon>
        <taxon>Streptomycetaceae</taxon>
        <taxon>Streptomyces</taxon>
    </lineage>
</organism>
<keyword evidence="3 6" id="KW-1133">Transmembrane helix</keyword>
<dbReference type="EMBL" id="JBFAQK010000035">
    <property type="protein sequence ID" value="MEV4683603.1"/>
    <property type="molecule type" value="Genomic_DNA"/>
</dbReference>
<dbReference type="PROSITE" id="PS00216">
    <property type="entry name" value="SUGAR_TRANSPORT_1"/>
    <property type="match status" value="1"/>
</dbReference>